<feature type="compositionally biased region" description="Basic and acidic residues" evidence="1">
    <location>
        <begin position="1"/>
        <end position="15"/>
    </location>
</feature>
<dbReference type="PATRIC" id="fig|1003195.29.peg.171"/>
<protein>
    <submittedName>
        <fullName evidence="2">Uncharacterized protein</fullName>
    </submittedName>
</protein>
<name>G8X1L7_STREN</name>
<evidence type="ECO:0000313" key="2">
    <source>
        <dbReference type="EMBL" id="AEW92547.1"/>
    </source>
</evidence>
<reference evidence="3" key="1">
    <citation type="submission" date="2011-12" db="EMBL/GenBank/DDBJ databases">
        <title>Complete genome sequence of Streptomyces cattleya strain DSM 46488.</title>
        <authorList>
            <person name="Ou H.-Y."/>
            <person name="Li P."/>
            <person name="Zhao C."/>
            <person name="O'Hagan D."/>
            <person name="Deng Z."/>
        </authorList>
    </citation>
    <scope>NUCLEOTIDE SEQUENCE [LARGE SCALE GENOMIC DNA]</scope>
    <source>
        <strain evidence="3">ATCC 35852 / DSM 46488 / JCM 4925 / NBRC 14057 / NRRL 8057</strain>
    </source>
</reference>
<evidence type="ECO:0000256" key="1">
    <source>
        <dbReference type="SAM" id="MobiDB-lite"/>
    </source>
</evidence>
<dbReference type="Proteomes" id="UP000007842">
    <property type="component" value="Chromosome"/>
</dbReference>
<dbReference type="EMBL" id="CP003219">
    <property type="protein sequence ID" value="AEW92547.1"/>
    <property type="molecule type" value="Genomic_DNA"/>
</dbReference>
<proteinExistence type="predicted"/>
<sequence>MESVARHVAERDLHRLPRGRPCRPHRPAAAPPPGRPAATRPGPRIPHPRSPLRGDDPGTDGYGRAA</sequence>
<keyword evidence="3" id="KW-1185">Reference proteome</keyword>
<feature type="compositionally biased region" description="Basic residues" evidence="1">
    <location>
        <begin position="16"/>
        <end position="26"/>
    </location>
</feature>
<gene>
    <name evidence="2" type="ordered locus">SCATT_01760</name>
</gene>
<organism evidence="2 3">
    <name type="scientific">Streptantibioticus cattleyicolor (strain ATCC 35852 / DSM 46488 / JCM 4925 / NBRC 14057 / NRRL 8057)</name>
    <name type="common">Streptomyces cattleya</name>
    <dbReference type="NCBI Taxonomy" id="1003195"/>
    <lineage>
        <taxon>Bacteria</taxon>
        <taxon>Bacillati</taxon>
        <taxon>Actinomycetota</taxon>
        <taxon>Actinomycetes</taxon>
        <taxon>Kitasatosporales</taxon>
        <taxon>Streptomycetaceae</taxon>
        <taxon>Streptantibioticus</taxon>
    </lineage>
</organism>
<dbReference type="AlphaFoldDB" id="G8X1L7"/>
<feature type="region of interest" description="Disordered" evidence="1">
    <location>
        <begin position="1"/>
        <end position="66"/>
    </location>
</feature>
<dbReference type="KEGG" id="scy:SCATT_01760"/>
<dbReference type="STRING" id="1003195.SCATT_01760"/>
<evidence type="ECO:0000313" key="3">
    <source>
        <dbReference type="Proteomes" id="UP000007842"/>
    </source>
</evidence>
<dbReference type="HOGENOM" id="CLU_2829241_0_0_11"/>
<accession>G8X1L7</accession>